<dbReference type="Pfam" id="PF01569">
    <property type="entry name" value="PAP2"/>
    <property type="match status" value="1"/>
</dbReference>
<dbReference type="PATRIC" id="fig|446692.3.peg.1059"/>
<keyword evidence="2" id="KW-0812">Transmembrane</keyword>
<dbReference type="EMBL" id="LN606600">
    <property type="protein sequence ID" value="CEF40442.1"/>
    <property type="molecule type" value="Genomic_DNA"/>
</dbReference>
<dbReference type="KEGG" id="asz:ASN_1060"/>
<evidence type="ECO:0000313" key="4">
    <source>
        <dbReference type="EMBL" id="CEF40442.1"/>
    </source>
</evidence>
<evidence type="ECO:0000256" key="2">
    <source>
        <dbReference type="SAM" id="Phobius"/>
    </source>
</evidence>
<feature type="transmembrane region" description="Helical" evidence="2">
    <location>
        <begin position="31"/>
        <end position="51"/>
    </location>
</feature>
<gene>
    <name evidence="4" type="primary">phoC</name>
    <name evidence="4" type="ORF">ASN_1060</name>
</gene>
<name>A0A0U5ERZ1_9PROT</name>
<evidence type="ECO:0000259" key="3">
    <source>
        <dbReference type="SMART" id="SM00014"/>
    </source>
</evidence>
<protein>
    <submittedName>
        <fullName evidence="4">Acid phosphatase (Class A)</fullName>
        <ecNumber evidence="4">3.1.3.2</ecNumber>
    </submittedName>
</protein>
<keyword evidence="4" id="KW-0378">Hydrolase</keyword>
<keyword evidence="2" id="KW-1133">Transmembrane helix</keyword>
<feature type="region of interest" description="Disordered" evidence="1">
    <location>
        <begin position="75"/>
        <end position="165"/>
    </location>
</feature>
<keyword evidence="2" id="KW-0472">Membrane</keyword>
<dbReference type="InterPro" id="IPR036938">
    <property type="entry name" value="PAP2/HPO_sf"/>
</dbReference>
<dbReference type="SUPFAM" id="SSF48317">
    <property type="entry name" value="Acid phosphatase/Vanadium-dependent haloperoxidase"/>
    <property type="match status" value="1"/>
</dbReference>
<feature type="compositionally biased region" description="Low complexity" evidence="1">
    <location>
        <begin position="75"/>
        <end position="93"/>
    </location>
</feature>
<dbReference type="GO" id="GO:0030288">
    <property type="term" value="C:outer membrane-bounded periplasmic space"/>
    <property type="evidence" value="ECO:0007669"/>
    <property type="project" value="InterPro"/>
</dbReference>
<dbReference type="InterPro" id="IPR000326">
    <property type="entry name" value="PAP2/HPO"/>
</dbReference>
<keyword evidence="5" id="KW-1185">Reference proteome</keyword>
<feature type="region of interest" description="Disordered" evidence="1">
    <location>
        <begin position="1"/>
        <end position="25"/>
    </location>
</feature>
<sequence length="374" mass="39744">MQDQQPSHRRGCAVLRTGNGQSAPMPMRQTLLASVLGGGLGAAVLMLPLALSCPLATASAAPLQIAQAQSQPQIAAQQQQTGQSAQSQTHSQTEAPTQGQPVSPTTAQTPKQAARGQANSAGQDGHGAAHSQPQASRGSPYLTPDMQPDPTQYLPPPPQPGSLRHQTDDKAFAVTRGWKNDARWALATSDAKLHIPDLLNSFSCAAGFVIDAAKAPHLVALLRNMGNTEVPDMWKGKDYWRRTRPFVGTDNAICTEEDREDIAKTGAYPSGHTMLGWSLALVLTELLPDRSTAILQRGRVFGESRIVCGVHWESDVQEGYLAGAAEVAAMHGSAAFRADMDAARAELAALRTTAPKPDAKQCEIEHEAAIHSPL</sequence>
<feature type="domain" description="Phosphatidic acid phosphatase type 2/haloperoxidase" evidence="3">
    <location>
        <begin position="220"/>
        <end position="331"/>
    </location>
</feature>
<dbReference type="SMART" id="SM00014">
    <property type="entry name" value="acidPPc"/>
    <property type="match status" value="1"/>
</dbReference>
<dbReference type="Gene3D" id="1.20.144.10">
    <property type="entry name" value="Phosphatidic acid phosphatase type 2/haloperoxidase"/>
    <property type="match status" value="1"/>
</dbReference>
<dbReference type="Proteomes" id="UP000056109">
    <property type="component" value="Chromosome I"/>
</dbReference>
<dbReference type="AlphaFoldDB" id="A0A0U5ERZ1"/>
<dbReference type="InterPro" id="IPR001011">
    <property type="entry name" value="Acid_Pase_classA_bac"/>
</dbReference>
<reference evidence="5" key="1">
    <citation type="submission" date="2014-09" db="EMBL/GenBank/DDBJ databases">
        <authorList>
            <person name="Illeghems K.G."/>
        </authorList>
    </citation>
    <scope>NUCLEOTIDE SEQUENCE [LARGE SCALE GENOMIC DNA]</scope>
    <source>
        <strain evidence="5">108B</strain>
    </source>
</reference>
<dbReference type="CDD" id="cd03397">
    <property type="entry name" value="PAP2_acid_phosphatase"/>
    <property type="match status" value="1"/>
</dbReference>
<accession>A0A0U5ERZ1</accession>
<dbReference type="EC" id="3.1.3.2" evidence="4"/>
<dbReference type="GO" id="GO:0003993">
    <property type="term" value="F:acid phosphatase activity"/>
    <property type="evidence" value="ECO:0007669"/>
    <property type="project" value="UniProtKB-EC"/>
</dbReference>
<organism evidence="4 5">
    <name type="scientific">Acetobacter senegalensis</name>
    <dbReference type="NCBI Taxonomy" id="446692"/>
    <lineage>
        <taxon>Bacteria</taxon>
        <taxon>Pseudomonadati</taxon>
        <taxon>Pseudomonadota</taxon>
        <taxon>Alphaproteobacteria</taxon>
        <taxon>Acetobacterales</taxon>
        <taxon>Acetobacteraceae</taxon>
        <taxon>Acetobacter</taxon>
    </lineage>
</organism>
<feature type="compositionally biased region" description="Polar residues" evidence="1">
    <location>
        <begin position="94"/>
        <end position="122"/>
    </location>
</feature>
<evidence type="ECO:0000313" key="5">
    <source>
        <dbReference type="Proteomes" id="UP000056109"/>
    </source>
</evidence>
<proteinExistence type="predicted"/>
<dbReference type="PRINTS" id="PR00483">
    <property type="entry name" value="BACPHPHTASE"/>
</dbReference>
<evidence type="ECO:0000256" key="1">
    <source>
        <dbReference type="SAM" id="MobiDB-lite"/>
    </source>
</evidence>